<dbReference type="AlphaFoldDB" id="A0A5D3BUZ7"/>
<protein>
    <submittedName>
        <fullName evidence="2">Uncharacterized protein</fullName>
    </submittedName>
</protein>
<accession>A0A5D3BUZ7</accession>
<dbReference type="STRING" id="1194695.A0A5D3BUZ7"/>
<gene>
    <name evidence="2" type="ORF">E5676_scaffold293G00130</name>
    <name evidence="1" type="ORF">E6C27_scaffold88G00240</name>
</gene>
<sequence>MSSSNNPEEDYVAIRPEWIAGDSGPDSCLQIYYFLGVLCIGTLKPIKWQSLIVDEGHWLKNKDSKLFS</sequence>
<dbReference type="Gene3D" id="3.40.50.10810">
    <property type="entry name" value="Tandem AAA-ATPase domain"/>
    <property type="match status" value="1"/>
</dbReference>
<evidence type="ECO:0000313" key="3">
    <source>
        <dbReference type="Proteomes" id="UP000321393"/>
    </source>
</evidence>
<evidence type="ECO:0000313" key="2">
    <source>
        <dbReference type="EMBL" id="TYK03523.1"/>
    </source>
</evidence>
<evidence type="ECO:0000313" key="1">
    <source>
        <dbReference type="EMBL" id="KAA0050305.1"/>
    </source>
</evidence>
<evidence type="ECO:0000313" key="4">
    <source>
        <dbReference type="Proteomes" id="UP000321947"/>
    </source>
</evidence>
<dbReference type="Proteomes" id="UP000321393">
    <property type="component" value="Unassembled WGS sequence"/>
</dbReference>
<comment type="caution">
    <text evidence="2">The sequence shown here is derived from an EMBL/GenBank/DDBJ whole genome shotgun (WGS) entry which is preliminary data.</text>
</comment>
<dbReference type="EMBL" id="SSTE01011873">
    <property type="protein sequence ID" value="KAA0050305.1"/>
    <property type="molecule type" value="Genomic_DNA"/>
</dbReference>
<reference evidence="3 4" key="1">
    <citation type="submission" date="2019-08" db="EMBL/GenBank/DDBJ databases">
        <title>Draft genome sequences of two oriental melons (Cucumis melo L. var makuwa).</title>
        <authorList>
            <person name="Kwon S.-Y."/>
        </authorList>
    </citation>
    <scope>NUCLEOTIDE SEQUENCE [LARGE SCALE GENOMIC DNA]</scope>
    <source>
        <strain evidence="4">cv. Chang Bougi</strain>
        <strain evidence="3">cv. SW 3</strain>
        <tissue evidence="2">Leaf</tissue>
    </source>
</reference>
<name>A0A5D3BUZ7_CUCMM</name>
<organism evidence="2 4">
    <name type="scientific">Cucumis melo var. makuwa</name>
    <name type="common">Oriental melon</name>
    <dbReference type="NCBI Taxonomy" id="1194695"/>
    <lineage>
        <taxon>Eukaryota</taxon>
        <taxon>Viridiplantae</taxon>
        <taxon>Streptophyta</taxon>
        <taxon>Embryophyta</taxon>
        <taxon>Tracheophyta</taxon>
        <taxon>Spermatophyta</taxon>
        <taxon>Magnoliopsida</taxon>
        <taxon>eudicotyledons</taxon>
        <taxon>Gunneridae</taxon>
        <taxon>Pentapetalae</taxon>
        <taxon>rosids</taxon>
        <taxon>fabids</taxon>
        <taxon>Cucurbitales</taxon>
        <taxon>Cucurbitaceae</taxon>
        <taxon>Benincaseae</taxon>
        <taxon>Cucumis</taxon>
    </lineage>
</organism>
<dbReference type="EMBL" id="SSTD01014927">
    <property type="protein sequence ID" value="TYK03523.1"/>
    <property type="molecule type" value="Genomic_DNA"/>
</dbReference>
<proteinExistence type="predicted"/>
<dbReference type="InterPro" id="IPR038718">
    <property type="entry name" value="SNF2-like_sf"/>
</dbReference>
<dbReference type="Proteomes" id="UP000321947">
    <property type="component" value="Unassembled WGS sequence"/>
</dbReference>